<gene>
    <name evidence="9" type="ORF">ANANG_G00045630</name>
</gene>
<dbReference type="Pfam" id="PF18044">
    <property type="entry name" value="zf-CCCH_4"/>
    <property type="match status" value="1"/>
</dbReference>
<keyword evidence="4 6" id="KW-0863">Zinc-finger</keyword>
<dbReference type="GO" id="GO:0045892">
    <property type="term" value="P:negative regulation of DNA-templated transcription"/>
    <property type="evidence" value="ECO:0007669"/>
    <property type="project" value="InterPro"/>
</dbReference>
<evidence type="ECO:0000256" key="5">
    <source>
        <dbReference type="ARBA" id="ARBA00022833"/>
    </source>
</evidence>
<feature type="zinc finger region" description="C3H1-type" evidence="6">
    <location>
        <begin position="291"/>
        <end position="314"/>
    </location>
</feature>
<dbReference type="InterPro" id="IPR000571">
    <property type="entry name" value="Znf_CCCH"/>
</dbReference>
<dbReference type="Gene3D" id="4.10.1000.10">
    <property type="entry name" value="Zinc finger, CCCH-type"/>
    <property type="match status" value="1"/>
</dbReference>
<dbReference type="PANTHER" id="PTHR13119">
    <property type="entry name" value="ZINC FINGER CCCH DOMAIN-CONTAINING PROTEI"/>
    <property type="match status" value="1"/>
</dbReference>
<keyword evidence="3" id="KW-0677">Repeat</keyword>
<evidence type="ECO:0000256" key="1">
    <source>
        <dbReference type="ARBA" id="ARBA00022553"/>
    </source>
</evidence>
<organism evidence="9 10">
    <name type="scientific">Anguilla anguilla</name>
    <name type="common">European freshwater eel</name>
    <name type="synonym">Muraena anguilla</name>
    <dbReference type="NCBI Taxonomy" id="7936"/>
    <lineage>
        <taxon>Eukaryota</taxon>
        <taxon>Metazoa</taxon>
        <taxon>Chordata</taxon>
        <taxon>Craniata</taxon>
        <taxon>Vertebrata</taxon>
        <taxon>Euteleostomi</taxon>
        <taxon>Actinopterygii</taxon>
        <taxon>Neopterygii</taxon>
        <taxon>Teleostei</taxon>
        <taxon>Anguilliformes</taxon>
        <taxon>Anguillidae</taxon>
        <taxon>Anguilla</taxon>
    </lineage>
</organism>
<feature type="domain" description="C3H1-type" evidence="8">
    <location>
        <begin position="291"/>
        <end position="314"/>
    </location>
</feature>
<dbReference type="GO" id="GO:0003723">
    <property type="term" value="F:RNA binding"/>
    <property type="evidence" value="ECO:0007669"/>
    <property type="project" value="InterPro"/>
</dbReference>
<evidence type="ECO:0000259" key="8">
    <source>
        <dbReference type="PROSITE" id="PS50103"/>
    </source>
</evidence>
<feature type="compositionally biased region" description="Basic and acidic residues" evidence="7">
    <location>
        <begin position="174"/>
        <end position="190"/>
    </location>
</feature>
<feature type="compositionally biased region" description="Basic residues" evidence="7">
    <location>
        <begin position="42"/>
        <end position="53"/>
    </location>
</feature>
<feature type="region of interest" description="Disordered" evidence="7">
    <location>
        <begin position="475"/>
        <end position="510"/>
    </location>
</feature>
<dbReference type="Proteomes" id="UP001044222">
    <property type="component" value="Unassembled WGS sequence"/>
</dbReference>
<dbReference type="EMBL" id="JAFIRN010000002">
    <property type="protein sequence ID" value="KAG5855123.1"/>
    <property type="molecule type" value="Genomic_DNA"/>
</dbReference>
<sequence length="708" mass="78509">MSFASLFSGPPNKGLPVADCASNERETAGAVKAEINLDRNTAAKKKRKKKKKGGGNGWIDVHSRNGQQKIFGQRHIALPSHEAELDEEHRPTVRGKVEWYWNYNGHTEDNYSSVNRRKRKKKWNNHSNQNKTDFACEEDQDQWVSEAAPPTSPPFSFPRQMRGLSLKKEKKIDIGGQEKPRKTRFRERNQEMPGPGQIGRGQRGRDGGGMSQGHGFWKNKPYGRNCGNGRGRKGGMGEAKPKEEKKVFLSEDYINRHTVEAQGRRVCKYFLRGTCVRGDQCNFEHATNEFPCRFFHTGTTCYQGDACRFSHEPLTDLTRELLEQSLNPEPVKTEESDPMVQDDSSFPLPPSPLPPVVKLTIDMADNVVTVRPNFYNSTPLTECQPQGSSTLPQSWEGLNIQSEKRTIPARSPGLERRPQMQTHSPAVPHFKMERNLEAVQDELLSSPVEEGPKPVTSVLKTLFLHLCSAYEDPQNSARETGVSASASGTDEHVNEQPGTLPAKKTQAPGMVPINQGTDVCDRPFDAEAQSGQHKGESAPFYTPLSAQDRERKVEEEGRLRDKPALVPLDAIPGMARRDPRPAPRAAAVTLPLPPFAYTVERDAEEPVPLPPGRHLPQSGSPTRHFPHPLADTPEHASCSWTSPRNLPQVAFSAVHKLPVPALAGLIHPTYSKGRAVKSEGEDPAARETQTKGNVLKGLFTTLLPAGDL</sequence>
<feature type="compositionally biased region" description="Gly residues" evidence="7">
    <location>
        <begin position="226"/>
        <end position="237"/>
    </location>
</feature>
<evidence type="ECO:0000313" key="9">
    <source>
        <dbReference type="EMBL" id="KAG5855123.1"/>
    </source>
</evidence>
<keyword evidence="2 6" id="KW-0479">Metal-binding</keyword>
<evidence type="ECO:0000256" key="3">
    <source>
        <dbReference type="ARBA" id="ARBA00022737"/>
    </source>
</evidence>
<evidence type="ECO:0000313" key="10">
    <source>
        <dbReference type="Proteomes" id="UP001044222"/>
    </source>
</evidence>
<accession>A0A9D3MVX9</accession>
<feature type="zinc finger region" description="C3H1-type" evidence="6">
    <location>
        <begin position="261"/>
        <end position="288"/>
    </location>
</feature>
<keyword evidence="10" id="KW-1185">Reference proteome</keyword>
<comment type="caution">
    <text evidence="9">The sequence shown here is derived from an EMBL/GenBank/DDBJ whole genome shotgun (WGS) entry which is preliminary data.</text>
</comment>
<keyword evidence="5 6" id="KW-0862">Zinc</keyword>
<evidence type="ECO:0000256" key="2">
    <source>
        <dbReference type="ARBA" id="ARBA00022723"/>
    </source>
</evidence>
<dbReference type="Pfam" id="PF22623">
    <property type="entry name" value="zf-CCCH_9"/>
    <property type="match status" value="1"/>
</dbReference>
<reference evidence="9" key="1">
    <citation type="submission" date="2021-01" db="EMBL/GenBank/DDBJ databases">
        <title>A chromosome-scale assembly of European eel, Anguilla anguilla.</title>
        <authorList>
            <person name="Henkel C."/>
            <person name="Jong-Raadsen S.A."/>
            <person name="Dufour S."/>
            <person name="Weltzien F.-A."/>
            <person name="Palstra A.P."/>
            <person name="Pelster B."/>
            <person name="Spaink H.P."/>
            <person name="Van Den Thillart G.E."/>
            <person name="Jansen H."/>
            <person name="Zahm M."/>
            <person name="Klopp C."/>
            <person name="Cedric C."/>
            <person name="Louis A."/>
            <person name="Berthelot C."/>
            <person name="Parey E."/>
            <person name="Roest Crollius H."/>
            <person name="Montfort J."/>
            <person name="Robinson-Rechavi M."/>
            <person name="Bucao C."/>
            <person name="Bouchez O."/>
            <person name="Gislard M."/>
            <person name="Lluch J."/>
            <person name="Milhes M."/>
            <person name="Lampietro C."/>
            <person name="Lopez Roques C."/>
            <person name="Donnadieu C."/>
            <person name="Braasch I."/>
            <person name="Desvignes T."/>
            <person name="Postlethwait J."/>
            <person name="Bobe J."/>
            <person name="Guiguen Y."/>
            <person name="Dirks R."/>
        </authorList>
    </citation>
    <scope>NUCLEOTIDE SEQUENCE</scope>
    <source>
        <strain evidence="9">Tag_6206</strain>
        <tissue evidence="9">Liver</tissue>
    </source>
</reference>
<dbReference type="AlphaFoldDB" id="A0A9D3MVX9"/>
<proteinExistence type="predicted"/>
<dbReference type="GO" id="GO:0005634">
    <property type="term" value="C:nucleus"/>
    <property type="evidence" value="ECO:0007669"/>
    <property type="project" value="TreeGrafter"/>
</dbReference>
<evidence type="ECO:0000256" key="6">
    <source>
        <dbReference type="PROSITE-ProRule" id="PRU00723"/>
    </source>
</evidence>
<keyword evidence="1" id="KW-0597">Phosphoprotein</keyword>
<dbReference type="GO" id="GO:0008270">
    <property type="term" value="F:zinc ion binding"/>
    <property type="evidence" value="ECO:0007669"/>
    <property type="project" value="UniProtKB-KW"/>
</dbReference>
<dbReference type="InterPro" id="IPR054361">
    <property type="entry name" value="Znf-CCCH_ZC3H4/6/8"/>
</dbReference>
<dbReference type="InterPro" id="IPR045124">
    <property type="entry name" value="Su(sable)-like"/>
</dbReference>
<dbReference type="PROSITE" id="PS50103">
    <property type="entry name" value="ZF_C3H1"/>
    <property type="match status" value="2"/>
</dbReference>
<dbReference type="SUPFAM" id="SSF90229">
    <property type="entry name" value="CCCH zinc finger"/>
    <property type="match status" value="2"/>
</dbReference>
<dbReference type="SMART" id="SM00356">
    <property type="entry name" value="ZnF_C3H1"/>
    <property type="match status" value="2"/>
</dbReference>
<evidence type="ECO:0000256" key="7">
    <source>
        <dbReference type="SAM" id="MobiDB-lite"/>
    </source>
</evidence>
<dbReference type="PANTHER" id="PTHR13119:SF12">
    <property type="entry name" value="PROTEIN SUPPRESSOR OF SABLE"/>
    <property type="match status" value="1"/>
</dbReference>
<evidence type="ECO:0000256" key="4">
    <source>
        <dbReference type="ARBA" id="ARBA00022771"/>
    </source>
</evidence>
<dbReference type="InterPro" id="IPR036855">
    <property type="entry name" value="Znf_CCCH_sf"/>
</dbReference>
<feature type="compositionally biased region" description="Polar residues" evidence="7">
    <location>
        <begin position="475"/>
        <end position="488"/>
    </location>
</feature>
<feature type="region of interest" description="Disordered" evidence="7">
    <location>
        <begin position="174"/>
        <end position="243"/>
    </location>
</feature>
<name>A0A9D3MVX9_ANGAN</name>
<protein>
    <recommendedName>
        <fullName evidence="8">C3H1-type domain-containing protein</fullName>
    </recommendedName>
</protein>
<dbReference type="InterPro" id="IPR041367">
    <property type="entry name" value="Znf-CCCH_4"/>
</dbReference>
<feature type="region of interest" description="Disordered" evidence="7">
    <location>
        <begin position="39"/>
        <end position="62"/>
    </location>
</feature>
<feature type="domain" description="C3H1-type" evidence="8">
    <location>
        <begin position="261"/>
        <end position="288"/>
    </location>
</feature>
<feature type="region of interest" description="Disordered" evidence="7">
    <location>
        <begin position="328"/>
        <end position="349"/>
    </location>
</feature>
<feature type="compositionally biased region" description="Gly residues" evidence="7">
    <location>
        <begin position="196"/>
        <end position="212"/>
    </location>
</feature>